<protein>
    <submittedName>
        <fullName evidence="11">ATP-binding cassette domain-containing protein</fullName>
    </submittedName>
</protein>
<evidence type="ECO:0000256" key="5">
    <source>
        <dbReference type="ARBA" id="ARBA00022741"/>
    </source>
</evidence>
<gene>
    <name evidence="11" type="ORF">EQ812_04710</name>
</gene>
<keyword evidence="5" id="KW-0547">Nucleotide-binding</keyword>
<dbReference type="AlphaFoldDB" id="A0A4Q9WCZ6"/>
<keyword evidence="3" id="KW-1003">Cell membrane</keyword>
<dbReference type="Gene3D" id="3.40.50.300">
    <property type="entry name" value="P-loop containing nucleotide triphosphate hydrolases"/>
    <property type="match status" value="1"/>
</dbReference>
<dbReference type="GO" id="GO:0006826">
    <property type="term" value="P:iron ion transport"/>
    <property type="evidence" value="ECO:0007669"/>
    <property type="project" value="UniProtKB-KW"/>
</dbReference>
<evidence type="ECO:0000256" key="3">
    <source>
        <dbReference type="ARBA" id="ARBA00022475"/>
    </source>
</evidence>
<evidence type="ECO:0000256" key="8">
    <source>
        <dbReference type="ARBA" id="ARBA00023065"/>
    </source>
</evidence>
<dbReference type="PROSITE" id="PS50893">
    <property type="entry name" value="ABC_TRANSPORTER_2"/>
    <property type="match status" value="1"/>
</dbReference>
<evidence type="ECO:0000259" key="10">
    <source>
        <dbReference type="PROSITE" id="PS50893"/>
    </source>
</evidence>
<dbReference type="GO" id="GO:0005886">
    <property type="term" value="C:plasma membrane"/>
    <property type="evidence" value="ECO:0007669"/>
    <property type="project" value="UniProtKB-SubCell"/>
</dbReference>
<dbReference type="CDD" id="cd03214">
    <property type="entry name" value="ABC_Iron-Siderophores_B12_Hemin"/>
    <property type="match status" value="1"/>
</dbReference>
<accession>A0A4Q9WCZ6</accession>
<dbReference type="InterPro" id="IPR003439">
    <property type="entry name" value="ABC_transporter-like_ATP-bd"/>
</dbReference>
<dbReference type="Proteomes" id="UP000293637">
    <property type="component" value="Unassembled WGS sequence"/>
</dbReference>
<proteinExistence type="predicted"/>
<reference evidence="11 12" key="1">
    <citation type="journal article" date="2019" name="Sci. Transl. Med.">
        <title>Quorum sensing between bacterial species on the skin protects against epidermal injury in atopic dermatitis.</title>
        <authorList>
            <person name="Williams M.R."/>
        </authorList>
    </citation>
    <scope>NUCLEOTIDE SEQUENCE [LARGE SCALE GENOMIC DNA]</scope>
    <source>
        <strain evidence="11 12">E7</strain>
    </source>
</reference>
<name>A0A4Q9WCZ6_STALU</name>
<feature type="domain" description="ABC transporter" evidence="10">
    <location>
        <begin position="2"/>
        <end position="236"/>
    </location>
</feature>
<dbReference type="InterPro" id="IPR003593">
    <property type="entry name" value="AAA+_ATPase"/>
</dbReference>
<keyword evidence="4" id="KW-0410">Iron transport</keyword>
<evidence type="ECO:0000256" key="4">
    <source>
        <dbReference type="ARBA" id="ARBA00022496"/>
    </source>
</evidence>
<comment type="subcellular location">
    <subcellularLocation>
        <location evidence="1">Cell membrane</location>
        <topology evidence="1">Peripheral membrane protein</topology>
    </subcellularLocation>
</comment>
<dbReference type="InterPro" id="IPR027417">
    <property type="entry name" value="P-loop_NTPase"/>
</dbReference>
<evidence type="ECO:0000313" key="12">
    <source>
        <dbReference type="Proteomes" id="UP000293637"/>
    </source>
</evidence>
<organism evidence="11 12">
    <name type="scientific">Staphylococcus lugdunensis</name>
    <dbReference type="NCBI Taxonomy" id="28035"/>
    <lineage>
        <taxon>Bacteria</taxon>
        <taxon>Bacillati</taxon>
        <taxon>Bacillota</taxon>
        <taxon>Bacilli</taxon>
        <taxon>Bacillales</taxon>
        <taxon>Staphylococcaceae</taxon>
        <taxon>Staphylococcus</taxon>
    </lineage>
</organism>
<dbReference type="FunFam" id="3.40.50.300:FF:000134">
    <property type="entry name" value="Iron-enterobactin ABC transporter ATP-binding protein"/>
    <property type="match status" value="1"/>
</dbReference>
<dbReference type="EMBL" id="SCHB01000002">
    <property type="protein sequence ID" value="TBW73147.1"/>
    <property type="molecule type" value="Genomic_DNA"/>
</dbReference>
<comment type="caution">
    <text evidence="11">The sequence shown here is derived from an EMBL/GenBank/DDBJ whole genome shotgun (WGS) entry which is preliminary data.</text>
</comment>
<evidence type="ECO:0000256" key="6">
    <source>
        <dbReference type="ARBA" id="ARBA00022840"/>
    </source>
</evidence>
<dbReference type="SUPFAM" id="SSF52540">
    <property type="entry name" value="P-loop containing nucleoside triphosphate hydrolases"/>
    <property type="match status" value="1"/>
</dbReference>
<evidence type="ECO:0000313" key="11">
    <source>
        <dbReference type="EMBL" id="TBW73147.1"/>
    </source>
</evidence>
<evidence type="ECO:0000256" key="9">
    <source>
        <dbReference type="ARBA" id="ARBA00023136"/>
    </source>
</evidence>
<keyword evidence="8" id="KW-0406">Ion transport</keyword>
<sequence>MIEVRNVTQSIQGKEILHDITVTIQRGKLTSLIGPNGAGKSTLLSAISRIVKHDQGEIVIEGHAIKDFNHNDLAKKLSILKQSNHTDMNITVEQLVQFGRFPYCKGRLNKDDMEHVESAIKLLNLQHIRDRNIKALSGGQRQRAYIAMTIAQDTDYILLDEPLNNLDMKHSVQIMQTLKRLCRDFNKTIVIVLHDINFASCYSDYIIALKDGYVIKEGVKDQVIDSHILNRLYDMSVAIEEIRGQKICLYFNNDDLLSKI</sequence>
<dbReference type="SMART" id="SM00382">
    <property type="entry name" value="AAA"/>
    <property type="match status" value="1"/>
</dbReference>
<keyword evidence="9" id="KW-0472">Membrane</keyword>
<dbReference type="InterPro" id="IPR051535">
    <property type="entry name" value="Siderophore_ABC-ATPase"/>
</dbReference>
<dbReference type="PANTHER" id="PTHR42771">
    <property type="entry name" value="IRON(3+)-HYDROXAMATE IMPORT ATP-BINDING PROTEIN FHUC"/>
    <property type="match status" value="1"/>
</dbReference>
<dbReference type="GO" id="GO:0016887">
    <property type="term" value="F:ATP hydrolysis activity"/>
    <property type="evidence" value="ECO:0007669"/>
    <property type="project" value="InterPro"/>
</dbReference>
<dbReference type="Pfam" id="PF00005">
    <property type="entry name" value="ABC_tran"/>
    <property type="match status" value="1"/>
</dbReference>
<keyword evidence="6 11" id="KW-0067">ATP-binding</keyword>
<keyword evidence="2" id="KW-0813">Transport</keyword>
<evidence type="ECO:0000256" key="7">
    <source>
        <dbReference type="ARBA" id="ARBA00023004"/>
    </source>
</evidence>
<dbReference type="GO" id="GO:0005524">
    <property type="term" value="F:ATP binding"/>
    <property type="evidence" value="ECO:0007669"/>
    <property type="project" value="UniProtKB-KW"/>
</dbReference>
<dbReference type="PANTHER" id="PTHR42771:SF3">
    <property type="entry name" value="PETROBACTIN IMPORT ATP-BINDING PROTEIN YCLP"/>
    <property type="match status" value="1"/>
</dbReference>
<dbReference type="RefSeq" id="WP_002492142.1">
    <property type="nucleotide sequence ID" value="NZ_AP021848.1"/>
</dbReference>
<evidence type="ECO:0000256" key="2">
    <source>
        <dbReference type="ARBA" id="ARBA00022448"/>
    </source>
</evidence>
<keyword evidence="7" id="KW-0408">Iron</keyword>
<evidence type="ECO:0000256" key="1">
    <source>
        <dbReference type="ARBA" id="ARBA00004202"/>
    </source>
</evidence>
<dbReference type="GeneID" id="58090357"/>